<accession>A0A495XMQ0</accession>
<evidence type="ECO:0000256" key="1">
    <source>
        <dbReference type="SAM" id="SignalP"/>
    </source>
</evidence>
<proteinExistence type="predicted"/>
<sequence>MKSAKGSRRSLVRRAAVAVVASTAALVSLASPASAATATTGTVSITGDPGDWVTGGSSYKYNSDADDVLTLTGSQDNDYVRVGIEGANGDWWTIEFAAPEGQVLAAGTYTDAQRYPFQPSTRPGLDYSGNGRGCNELGGTFTIETIKFGPRGYVEQLDATFEQHCEFSTSAARGEIHLLNPPPPAELTMDIAVSTNGTASAISGKATISGTVDCSTPVRIQLNGRVTQVKHNVLIRGDYSTSVDCVPGAGTAWTAVAEPTGTTPFQRGLVEVTTHGWATDPHYGNVVQVDKTTVVRLDRIRT</sequence>
<evidence type="ECO:0000313" key="3">
    <source>
        <dbReference type="Proteomes" id="UP000272729"/>
    </source>
</evidence>
<keyword evidence="1" id="KW-0732">Signal</keyword>
<protein>
    <recommendedName>
        <fullName evidence="4">Neocarzinostatin family protein</fullName>
    </recommendedName>
</protein>
<feature type="chain" id="PRO_5019838562" description="Neocarzinostatin family protein" evidence="1">
    <location>
        <begin position="36"/>
        <end position="302"/>
    </location>
</feature>
<gene>
    <name evidence="2" type="ORF">DFJ66_8284</name>
</gene>
<dbReference type="PROSITE" id="PS51318">
    <property type="entry name" value="TAT"/>
    <property type="match status" value="1"/>
</dbReference>
<keyword evidence="3" id="KW-1185">Reference proteome</keyword>
<comment type="caution">
    <text evidence="2">The sequence shown here is derived from an EMBL/GenBank/DDBJ whole genome shotgun (WGS) entry which is preliminary data.</text>
</comment>
<organism evidence="2 3">
    <name type="scientific">Saccharothrix variisporea</name>
    <dbReference type="NCBI Taxonomy" id="543527"/>
    <lineage>
        <taxon>Bacteria</taxon>
        <taxon>Bacillati</taxon>
        <taxon>Actinomycetota</taxon>
        <taxon>Actinomycetes</taxon>
        <taxon>Pseudonocardiales</taxon>
        <taxon>Pseudonocardiaceae</taxon>
        <taxon>Saccharothrix</taxon>
    </lineage>
</organism>
<dbReference type="Proteomes" id="UP000272729">
    <property type="component" value="Unassembled WGS sequence"/>
</dbReference>
<evidence type="ECO:0000313" key="2">
    <source>
        <dbReference type="EMBL" id="RKT74909.1"/>
    </source>
</evidence>
<evidence type="ECO:0008006" key="4">
    <source>
        <dbReference type="Google" id="ProtNLM"/>
    </source>
</evidence>
<feature type="signal peptide" evidence="1">
    <location>
        <begin position="1"/>
        <end position="35"/>
    </location>
</feature>
<dbReference type="EMBL" id="RBXR01000001">
    <property type="protein sequence ID" value="RKT74909.1"/>
    <property type="molecule type" value="Genomic_DNA"/>
</dbReference>
<name>A0A495XMQ0_9PSEU</name>
<dbReference type="AlphaFoldDB" id="A0A495XMQ0"/>
<reference evidence="2 3" key="1">
    <citation type="submission" date="2018-10" db="EMBL/GenBank/DDBJ databases">
        <title>Sequencing the genomes of 1000 actinobacteria strains.</title>
        <authorList>
            <person name="Klenk H.-P."/>
        </authorList>
    </citation>
    <scope>NUCLEOTIDE SEQUENCE [LARGE SCALE GENOMIC DNA]</scope>
    <source>
        <strain evidence="2 3">DSM 43911</strain>
    </source>
</reference>
<dbReference type="OrthoDB" id="3685630at2"/>
<dbReference type="InterPro" id="IPR006311">
    <property type="entry name" value="TAT_signal"/>
</dbReference>